<protein>
    <submittedName>
        <fullName evidence="2">Uncharacterized protein</fullName>
    </submittedName>
</protein>
<dbReference type="EMBL" id="WKFB01000170">
    <property type="protein sequence ID" value="KAF6733034.1"/>
    <property type="molecule type" value="Genomic_DNA"/>
</dbReference>
<gene>
    <name evidence="2" type="ORF">FQA47_007978</name>
</gene>
<comment type="caution">
    <text evidence="2">The sequence shown here is derived from an EMBL/GenBank/DDBJ whole genome shotgun (WGS) entry which is preliminary data.</text>
</comment>
<organism evidence="2 3">
    <name type="scientific">Oryzias melastigma</name>
    <name type="common">Marine medaka</name>
    <dbReference type="NCBI Taxonomy" id="30732"/>
    <lineage>
        <taxon>Eukaryota</taxon>
        <taxon>Metazoa</taxon>
        <taxon>Chordata</taxon>
        <taxon>Craniata</taxon>
        <taxon>Vertebrata</taxon>
        <taxon>Euteleostomi</taxon>
        <taxon>Actinopterygii</taxon>
        <taxon>Neopterygii</taxon>
        <taxon>Teleostei</taxon>
        <taxon>Neoteleostei</taxon>
        <taxon>Acanthomorphata</taxon>
        <taxon>Ovalentaria</taxon>
        <taxon>Atherinomorphae</taxon>
        <taxon>Beloniformes</taxon>
        <taxon>Adrianichthyidae</taxon>
        <taxon>Oryziinae</taxon>
        <taxon>Oryzias</taxon>
    </lineage>
</organism>
<dbReference type="AlphaFoldDB" id="A0A834FFJ1"/>
<evidence type="ECO:0000313" key="2">
    <source>
        <dbReference type="EMBL" id="KAF6733034.1"/>
    </source>
</evidence>
<name>A0A834FFJ1_ORYME</name>
<sequence>MLQRWCPRFKNEQKREEEEQQEEEELHQQQTPPTPGTPRSKSSLIRLLNVSVS</sequence>
<feature type="region of interest" description="Disordered" evidence="1">
    <location>
        <begin position="1"/>
        <end position="53"/>
    </location>
</feature>
<evidence type="ECO:0000313" key="3">
    <source>
        <dbReference type="Proteomes" id="UP000646548"/>
    </source>
</evidence>
<dbReference type="Proteomes" id="UP000646548">
    <property type="component" value="Unassembled WGS sequence"/>
</dbReference>
<accession>A0A834FFJ1</accession>
<feature type="non-terminal residue" evidence="2">
    <location>
        <position position="53"/>
    </location>
</feature>
<reference evidence="2" key="1">
    <citation type="journal article" name="BMC Genomics">
        <title>Long-read sequencing and de novo genome assembly of marine medaka (Oryzias melastigma).</title>
        <authorList>
            <person name="Liang P."/>
            <person name="Saqib H.S.A."/>
            <person name="Ni X."/>
            <person name="Shen Y."/>
        </authorList>
    </citation>
    <scope>NUCLEOTIDE SEQUENCE</scope>
    <source>
        <strain evidence="2">Bigg-433</strain>
    </source>
</reference>
<evidence type="ECO:0000256" key="1">
    <source>
        <dbReference type="SAM" id="MobiDB-lite"/>
    </source>
</evidence>
<proteinExistence type="predicted"/>